<accession>A0AAV2HRI7</accession>
<name>A0AAV2HRI7_LYMST</name>
<dbReference type="Proteomes" id="UP001497497">
    <property type="component" value="Unassembled WGS sequence"/>
</dbReference>
<keyword evidence="2" id="KW-0812">Transmembrane</keyword>
<dbReference type="AlphaFoldDB" id="A0AAV2HRI7"/>
<comment type="caution">
    <text evidence="6">The sequence shown here is derived from an EMBL/GenBank/DDBJ whole genome shotgun (WGS) entry which is preliminary data.</text>
</comment>
<organism evidence="6 7">
    <name type="scientific">Lymnaea stagnalis</name>
    <name type="common">Great pond snail</name>
    <name type="synonym">Helix stagnalis</name>
    <dbReference type="NCBI Taxonomy" id="6523"/>
    <lineage>
        <taxon>Eukaryota</taxon>
        <taxon>Metazoa</taxon>
        <taxon>Spiralia</taxon>
        <taxon>Lophotrochozoa</taxon>
        <taxon>Mollusca</taxon>
        <taxon>Gastropoda</taxon>
        <taxon>Heterobranchia</taxon>
        <taxon>Euthyneura</taxon>
        <taxon>Panpulmonata</taxon>
        <taxon>Hygrophila</taxon>
        <taxon>Lymnaeoidea</taxon>
        <taxon>Lymnaeidae</taxon>
        <taxon>Lymnaea</taxon>
    </lineage>
</organism>
<keyword evidence="3" id="KW-1133">Transmembrane helix</keyword>
<evidence type="ECO:0000313" key="7">
    <source>
        <dbReference type="Proteomes" id="UP001497497"/>
    </source>
</evidence>
<evidence type="ECO:0000259" key="5">
    <source>
        <dbReference type="Pfam" id="PF23727"/>
    </source>
</evidence>
<protein>
    <recommendedName>
        <fullName evidence="5">FAM234A/B beta-propeller domain-containing protein</fullName>
    </recommendedName>
</protein>
<dbReference type="InterPro" id="IPR028994">
    <property type="entry name" value="Integrin_alpha_N"/>
</dbReference>
<comment type="subcellular location">
    <subcellularLocation>
        <location evidence="1">Membrane</location>
        <topology evidence="1">Single-pass membrane protein</topology>
    </subcellularLocation>
</comment>
<evidence type="ECO:0000256" key="2">
    <source>
        <dbReference type="ARBA" id="ARBA00022692"/>
    </source>
</evidence>
<evidence type="ECO:0000256" key="4">
    <source>
        <dbReference type="ARBA" id="ARBA00023136"/>
    </source>
</evidence>
<dbReference type="PANTHER" id="PTHR21419:SF36">
    <property type="entry name" value="PROTEIN FAM234A-LIKE"/>
    <property type="match status" value="1"/>
</dbReference>
<dbReference type="Gene3D" id="2.130.10.10">
    <property type="entry name" value="YVTN repeat-like/Quinoprotein amine dehydrogenase"/>
    <property type="match status" value="1"/>
</dbReference>
<evidence type="ECO:0000256" key="3">
    <source>
        <dbReference type="ARBA" id="ARBA00022989"/>
    </source>
</evidence>
<dbReference type="InterPro" id="IPR045232">
    <property type="entry name" value="FAM234"/>
</dbReference>
<evidence type="ECO:0000256" key="1">
    <source>
        <dbReference type="ARBA" id="ARBA00004167"/>
    </source>
</evidence>
<dbReference type="PANTHER" id="PTHR21419">
    <property type="match status" value="1"/>
</dbReference>
<dbReference type="SUPFAM" id="SSF69318">
    <property type="entry name" value="Integrin alpha N-terminal domain"/>
    <property type="match status" value="1"/>
</dbReference>
<feature type="non-terminal residue" evidence="6">
    <location>
        <position position="489"/>
    </location>
</feature>
<dbReference type="InterPro" id="IPR055409">
    <property type="entry name" value="Beta-prop_FAM234A_B"/>
</dbReference>
<evidence type="ECO:0000313" key="6">
    <source>
        <dbReference type="EMBL" id="CAL1534926.1"/>
    </source>
</evidence>
<gene>
    <name evidence="6" type="ORF">GSLYS_00008886001</name>
</gene>
<keyword evidence="7" id="KW-1185">Reference proteome</keyword>
<dbReference type="EMBL" id="CAXITT010000186">
    <property type="protein sequence ID" value="CAL1534926.1"/>
    <property type="molecule type" value="Genomic_DNA"/>
</dbReference>
<dbReference type="Pfam" id="PF23727">
    <property type="entry name" value="Beta-prop_FAM234A_B"/>
    <property type="match status" value="1"/>
</dbReference>
<proteinExistence type="predicted"/>
<sequence length="489" mass="53753">MATIVYIANRHKNQSNPANQEGQSKSSSNLDRARTTVIGCDKVEVQDMWIVGIPKLLTESAFRLVDVNGDGTLDIIFGFATGADGYGVKDIVCDLYFKGQKPCFGGVMALEGATGKELWRRYTIHEVYGLNCKYDLNRDGVKDCLAAGRAGTFVAISCKDGSLLWELGVREEDKEVVNPVMNFYTPQYISDITGDDVPDIIVIHGGDPLQEAGHAHRLSGRILLVSGQSGKVIRWTGVPDKRESYYSPQILTRMDGVQLLLFGTGGETHNGSLWRLEVDSLKKGLVDRAVKLSSDTHKGFMTPSTLADVTQDGVEDVIIPMFNSTLLALDGNTYLPIWSVMFPMSETYSTPAAGFYNDDDVPDFLVKYAHGPGYPLYYYSEARKTTTVIDGKTGKKLIDPPIRDTIGSQSSPLTVAMEGTGNDVFIVWMADCKGHEGSTEEFSFVKDTKDHEKSRSNLCRLRFKSEGYSHLLAISSKLAKEGVPIYKSG</sequence>
<dbReference type="GO" id="GO:0016020">
    <property type="term" value="C:membrane"/>
    <property type="evidence" value="ECO:0007669"/>
    <property type="project" value="UniProtKB-SubCell"/>
</dbReference>
<feature type="domain" description="FAM234A/B beta-propeller" evidence="5">
    <location>
        <begin position="64"/>
        <end position="429"/>
    </location>
</feature>
<reference evidence="6 7" key="1">
    <citation type="submission" date="2024-04" db="EMBL/GenBank/DDBJ databases">
        <authorList>
            <consortium name="Genoscope - CEA"/>
            <person name="William W."/>
        </authorList>
    </citation>
    <scope>NUCLEOTIDE SEQUENCE [LARGE SCALE GENOMIC DNA]</scope>
</reference>
<keyword evidence="4" id="KW-0472">Membrane</keyword>
<dbReference type="InterPro" id="IPR015943">
    <property type="entry name" value="WD40/YVTN_repeat-like_dom_sf"/>
</dbReference>